<dbReference type="RefSeq" id="WP_086444939.1">
    <property type="nucleotide sequence ID" value="NZ_CP147248.1"/>
</dbReference>
<feature type="transmembrane region" description="Helical" evidence="1">
    <location>
        <begin position="385"/>
        <end position="412"/>
    </location>
</feature>
<keyword evidence="1" id="KW-0472">Membrane</keyword>
<feature type="transmembrane region" description="Helical" evidence="1">
    <location>
        <begin position="496"/>
        <end position="521"/>
    </location>
</feature>
<feature type="transmembrane region" description="Helical" evidence="1">
    <location>
        <begin position="541"/>
        <end position="561"/>
    </location>
</feature>
<feature type="transmembrane region" description="Helical" evidence="1">
    <location>
        <begin position="347"/>
        <end position="373"/>
    </location>
</feature>
<feature type="transmembrane region" description="Helical" evidence="1">
    <location>
        <begin position="465"/>
        <end position="484"/>
    </location>
</feature>
<keyword evidence="3" id="KW-1185">Reference proteome</keyword>
<sequence>MGATSAGKQKHSYYKLAILLCSCMVFVLLLELLVFNFSYFRYGSVDERVSNVTLENIEQTGDNTYKLINKTAPGKITVPSTKSGATKLSFILSIAQGPEAKVKISSPGIDYGERKIQDSLEVIKVADKKKPLTLTVLNAEDREFQLADMKRTNKFHFNWIRFIVFLSLSSFVVLIISGIFKGRYEYFAIFAIILFGSLLSILMPVGQTMDERAHILKSISVAEGNLFFKNGDKLQLPAGFESMYIEEPYTAYEEFRDMYNKNSSKENSIPVEEKKETSAVTYPFLSYIFSGIGIKTARLLQLPVVFYVWFARIFNVLAYALLAFFAIKIMPYGKRLLAFFAVQPVMLYLAASIGVDALLVGVVIVGFAQIMRIRYEKSHIKLSEFMIIAVCFSMAIIIKVVYAPVLVLFFLLGRQNFKSKKAQWVLYSVLSIVLFIVALSVYKYSADMGINQWKLPNVDSNKQMLAIIKNPISYLKMLVVFFSTNSVEYLTSTFGLMGYVLVINPLITLLNICVVVFLCLFDYQKVQTKEAVYFNIKEKMLVGFSVVSMLILSATALYITFTPVGADRVDGYQARYLTPMVILAMYSLTSRKLESKYSEKTMDRVVYFGASFLLIFIFIQILTKYYS</sequence>
<reference evidence="2 3" key="2">
    <citation type="submission" date="2024-03" db="EMBL/GenBank/DDBJ databases">
        <title>The Genome Sequence of Enterococcus sp. DIV0727d.</title>
        <authorList>
            <consortium name="The Broad Institute Genomics Platform"/>
            <consortium name="The Broad Institute Microbial Omics Core"/>
            <consortium name="The Broad Institute Genomic Center for Infectious Diseases"/>
            <person name="Earl A."/>
            <person name="Manson A."/>
            <person name="Gilmore M."/>
            <person name="Schwartman J."/>
            <person name="Shea T."/>
            <person name="Abouelleil A."/>
            <person name="Cao P."/>
            <person name="Chapman S."/>
            <person name="Cusick C."/>
            <person name="Young S."/>
            <person name="Neafsey D."/>
            <person name="Nusbaum C."/>
            <person name="Birren B."/>
        </authorList>
    </citation>
    <scope>NUCLEOTIDE SEQUENCE [LARGE SCALE GENOMIC DNA]</scope>
    <source>
        <strain evidence="2 3">12C11_DIV0727</strain>
    </source>
</reference>
<feature type="transmembrane region" description="Helical" evidence="1">
    <location>
        <begin position="573"/>
        <end position="593"/>
    </location>
</feature>
<dbReference type="Pfam" id="PF09913">
    <property type="entry name" value="DUF2142"/>
    <property type="match status" value="1"/>
</dbReference>
<feature type="transmembrane region" description="Helical" evidence="1">
    <location>
        <begin position="12"/>
        <end position="35"/>
    </location>
</feature>
<evidence type="ECO:0000256" key="1">
    <source>
        <dbReference type="SAM" id="Phobius"/>
    </source>
</evidence>
<proteinExistence type="predicted"/>
<organism evidence="2 3">
    <name type="scientific">Candidatus Enterococcus lemimoniae</name>
    <dbReference type="NCBI Taxonomy" id="1834167"/>
    <lineage>
        <taxon>Bacteria</taxon>
        <taxon>Bacillati</taxon>
        <taxon>Bacillota</taxon>
        <taxon>Bacilli</taxon>
        <taxon>Lactobacillales</taxon>
        <taxon>Enterococcaceae</taxon>
        <taxon>Enterococcus</taxon>
    </lineage>
</organism>
<name>A0ABZ2T959_9ENTE</name>
<keyword evidence="1" id="KW-1133">Transmembrane helix</keyword>
<gene>
    <name evidence="2" type="ORF">A5866_003046</name>
</gene>
<reference evidence="3" key="1">
    <citation type="submission" date="2017-05" db="EMBL/GenBank/DDBJ databases">
        <title>The Genome Sequence of EEnterococcus faecalis 9F2_4866.</title>
        <authorList>
            <consortium name="The Broad Institute Genomics Platform"/>
            <consortium name="The Broad Institute Genomic Center for Infectious Diseases"/>
            <person name="Earl A."/>
            <person name="Manson A."/>
            <person name="Schwartman J."/>
            <person name="Gilmore M."/>
            <person name="Abouelleil A."/>
            <person name="Cao P."/>
            <person name="Chapman S."/>
            <person name="Cusick C."/>
            <person name="Shea T."/>
            <person name="Young S."/>
            <person name="Neafsey D."/>
            <person name="Nusbaum C."/>
            <person name="Birren B."/>
        </authorList>
    </citation>
    <scope>NUCLEOTIDE SEQUENCE [LARGE SCALE GENOMIC DNA]</scope>
    <source>
        <strain evidence="3">12C11_DIV0727</strain>
    </source>
</reference>
<feature type="transmembrane region" description="Helical" evidence="1">
    <location>
        <begin position="424"/>
        <end position="444"/>
    </location>
</feature>
<feature type="transmembrane region" description="Helical" evidence="1">
    <location>
        <begin position="605"/>
        <end position="626"/>
    </location>
</feature>
<dbReference type="EMBL" id="CP147248">
    <property type="protein sequence ID" value="WYJ87920.1"/>
    <property type="molecule type" value="Genomic_DNA"/>
</dbReference>
<feature type="transmembrane region" description="Helical" evidence="1">
    <location>
        <begin position="186"/>
        <end position="205"/>
    </location>
</feature>
<evidence type="ECO:0000313" key="3">
    <source>
        <dbReference type="Proteomes" id="UP000195080"/>
    </source>
</evidence>
<dbReference type="InterPro" id="IPR018674">
    <property type="entry name" value="DUF2142_membrane"/>
</dbReference>
<evidence type="ECO:0000313" key="2">
    <source>
        <dbReference type="EMBL" id="WYJ87920.1"/>
    </source>
</evidence>
<protein>
    <recommendedName>
        <fullName evidence="4">DUF2142 domain-containing protein</fullName>
    </recommendedName>
</protein>
<keyword evidence="1" id="KW-0812">Transmembrane</keyword>
<dbReference type="Proteomes" id="UP000195080">
    <property type="component" value="Chromosome"/>
</dbReference>
<feature type="transmembrane region" description="Helical" evidence="1">
    <location>
        <begin position="159"/>
        <end position="180"/>
    </location>
</feature>
<feature type="transmembrane region" description="Helical" evidence="1">
    <location>
        <begin position="304"/>
        <end position="327"/>
    </location>
</feature>
<evidence type="ECO:0008006" key="4">
    <source>
        <dbReference type="Google" id="ProtNLM"/>
    </source>
</evidence>
<accession>A0ABZ2T959</accession>